<evidence type="ECO:0000313" key="2">
    <source>
        <dbReference type="Proteomes" id="UP001054252"/>
    </source>
</evidence>
<organism evidence="1 2">
    <name type="scientific">Rubroshorea leprosula</name>
    <dbReference type="NCBI Taxonomy" id="152421"/>
    <lineage>
        <taxon>Eukaryota</taxon>
        <taxon>Viridiplantae</taxon>
        <taxon>Streptophyta</taxon>
        <taxon>Embryophyta</taxon>
        <taxon>Tracheophyta</taxon>
        <taxon>Spermatophyta</taxon>
        <taxon>Magnoliopsida</taxon>
        <taxon>eudicotyledons</taxon>
        <taxon>Gunneridae</taxon>
        <taxon>Pentapetalae</taxon>
        <taxon>rosids</taxon>
        <taxon>malvids</taxon>
        <taxon>Malvales</taxon>
        <taxon>Dipterocarpaceae</taxon>
        <taxon>Rubroshorea</taxon>
    </lineage>
</organism>
<accession>A0AAV5MEA1</accession>
<dbReference type="Proteomes" id="UP001054252">
    <property type="component" value="Unassembled WGS sequence"/>
</dbReference>
<sequence>MFTVTIGDDVVISAFSLLVIKPILGAKLKHNLPYSSRANSIKFCSLALNG</sequence>
<protein>
    <submittedName>
        <fullName evidence="1">Uncharacterized protein</fullName>
    </submittedName>
</protein>
<gene>
    <name evidence="1" type="ORF">SLEP1_g54956</name>
</gene>
<comment type="caution">
    <text evidence="1">The sequence shown here is derived from an EMBL/GenBank/DDBJ whole genome shotgun (WGS) entry which is preliminary data.</text>
</comment>
<reference evidence="1 2" key="1">
    <citation type="journal article" date="2021" name="Commun. Biol.">
        <title>The genome of Shorea leprosula (Dipterocarpaceae) highlights the ecological relevance of drought in aseasonal tropical rainforests.</title>
        <authorList>
            <person name="Ng K.K.S."/>
            <person name="Kobayashi M.J."/>
            <person name="Fawcett J.A."/>
            <person name="Hatakeyama M."/>
            <person name="Paape T."/>
            <person name="Ng C.H."/>
            <person name="Ang C.C."/>
            <person name="Tnah L.H."/>
            <person name="Lee C.T."/>
            <person name="Nishiyama T."/>
            <person name="Sese J."/>
            <person name="O'Brien M.J."/>
            <person name="Copetti D."/>
            <person name="Mohd Noor M.I."/>
            <person name="Ong R.C."/>
            <person name="Putra M."/>
            <person name="Sireger I.Z."/>
            <person name="Indrioko S."/>
            <person name="Kosugi Y."/>
            <person name="Izuno A."/>
            <person name="Isagi Y."/>
            <person name="Lee S.L."/>
            <person name="Shimizu K.K."/>
        </authorList>
    </citation>
    <scope>NUCLEOTIDE SEQUENCE [LARGE SCALE GENOMIC DNA]</scope>
    <source>
        <strain evidence="1">214</strain>
    </source>
</reference>
<proteinExistence type="predicted"/>
<evidence type="ECO:0000313" key="1">
    <source>
        <dbReference type="EMBL" id="GKV48125.1"/>
    </source>
</evidence>
<dbReference type="AlphaFoldDB" id="A0AAV5MEA1"/>
<keyword evidence="2" id="KW-1185">Reference proteome</keyword>
<dbReference type="EMBL" id="BPVZ01000247">
    <property type="protein sequence ID" value="GKV48125.1"/>
    <property type="molecule type" value="Genomic_DNA"/>
</dbReference>
<name>A0AAV5MEA1_9ROSI</name>